<reference evidence="3" key="2">
    <citation type="submission" date="2015-06" db="UniProtKB">
        <authorList>
            <consortium name="EnsemblPlants"/>
        </authorList>
    </citation>
    <scope>IDENTIFICATION</scope>
    <source>
        <strain evidence="3">DM1-3 516 R44</strain>
    </source>
</reference>
<dbReference type="AlphaFoldDB" id="M1DZJ3"/>
<feature type="compositionally biased region" description="Polar residues" evidence="1">
    <location>
        <begin position="263"/>
        <end position="277"/>
    </location>
</feature>
<organism evidence="3 4">
    <name type="scientific">Solanum tuberosum</name>
    <name type="common">Potato</name>
    <dbReference type="NCBI Taxonomy" id="4113"/>
    <lineage>
        <taxon>Eukaryota</taxon>
        <taxon>Viridiplantae</taxon>
        <taxon>Streptophyta</taxon>
        <taxon>Embryophyta</taxon>
        <taxon>Tracheophyta</taxon>
        <taxon>Spermatophyta</taxon>
        <taxon>Magnoliopsida</taxon>
        <taxon>eudicotyledons</taxon>
        <taxon>Gunneridae</taxon>
        <taxon>Pentapetalae</taxon>
        <taxon>asterids</taxon>
        <taxon>lamiids</taxon>
        <taxon>Solanales</taxon>
        <taxon>Solanaceae</taxon>
        <taxon>Solanoideae</taxon>
        <taxon>Solaneae</taxon>
        <taxon>Solanum</taxon>
    </lineage>
</organism>
<name>M1DZJ3_SOLTU</name>
<dbReference type="GO" id="GO:0009523">
    <property type="term" value="C:photosystem II"/>
    <property type="evidence" value="ECO:0000318"/>
    <property type="project" value="GO_Central"/>
</dbReference>
<dbReference type="Gramene" id="PGSC0003DMT400096929">
    <property type="protein sequence ID" value="PGSC0003DMT400096929"/>
    <property type="gene ID" value="PGSC0003DMG400046500"/>
</dbReference>
<feature type="compositionally biased region" description="Low complexity" evidence="1">
    <location>
        <begin position="243"/>
        <end position="262"/>
    </location>
</feature>
<reference evidence="4" key="1">
    <citation type="journal article" date="2011" name="Nature">
        <title>Genome sequence and analysis of the tuber crop potato.</title>
        <authorList>
            <consortium name="The Potato Genome Sequencing Consortium"/>
        </authorList>
    </citation>
    <scope>NUCLEOTIDE SEQUENCE [LARGE SCALE GENOMIC DNA]</scope>
    <source>
        <strain evidence="4">cv. DM1-3 516 R44</strain>
    </source>
</reference>
<feature type="compositionally biased region" description="Basic and acidic residues" evidence="1">
    <location>
        <begin position="209"/>
        <end position="226"/>
    </location>
</feature>
<accession>M1DZJ3</accession>
<protein>
    <recommendedName>
        <fullName evidence="2">Putative plant transposon protein domain-containing protein</fullName>
    </recommendedName>
</protein>
<dbReference type="HOGENOM" id="CLU_029307_1_4_1"/>
<dbReference type="Pfam" id="PF20167">
    <property type="entry name" value="Transposase_32"/>
    <property type="match status" value="1"/>
</dbReference>
<dbReference type="PANTHER" id="PTHR33180">
    <property type="entry name" value="PHOTOSYSTEM II CP43 REACTION CENTER PROTEIN"/>
    <property type="match status" value="1"/>
</dbReference>
<feature type="domain" description="Putative plant transposon protein" evidence="2">
    <location>
        <begin position="29"/>
        <end position="191"/>
    </location>
</feature>
<dbReference type="EnsemblPlants" id="PGSC0003DMT400096929">
    <property type="protein sequence ID" value="PGSC0003DMT400096929"/>
    <property type="gene ID" value="PGSC0003DMG400046500"/>
</dbReference>
<dbReference type="Proteomes" id="UP000011115">
    <property type="component" value="Unassembled WGS sequence"/>
</dbReference>
<proteinExistence type="predicted"/>
<evidence type="ECO:0000313" key="3">
    <source>
        <dbReference type="EnsemblPlants" id="PGSC0003DMT400096929"/>
    </source>
</evidence>
<feature type="region of interest" description="Disordered" evidence="1">
    <location>
        <begin position="206"/>
        <end position="277"/>
    </location>
</feature>
<dbReference type="PaxDb" id="4113-PGSC0003DMT400096929"/>
<keyword evidence="4" id="KW-1185">Reference proteome</keyword>
<dbReference type="GO" id="GO:0009579">
    <property type="term" value="C:thylakoid"/>
    <property type="evidence" value="ECO:0000318"/>
    <property type="project" value="GO_Central"/>
</dbReference>
<evidence type="ECO:0000256" key="1">
    <source>
        <dbReference type="SAM" id="MobiDB-lite"/>
    </source>
</evidence>
<sequence>MGCELFCRRSYFLQRALIRYSRVRDTLHFHWFEEFTRPRVPYIPTWVREFYTTYGEVVPKEKKKASAFRLVKSDMVQGKEVGCSSEYINTILNRALGATFAYEGFPVIQSLDDLKGWLAPLISDTTPSYTILTSHNESVLRHPKAASLGLIISRRSINMGHLIEKKMAMQHQTSLPFPVLIIELCICAGVPRDAIRDIEVTPSSSIDIQHIEAENTREEADKRRASPVDTSPEADIDSIPAEASLPTPASGPSGTSAPTSSSQVPGASTSSQPAKIT</sequence>
<evidence type="ECO:0000313" key="4">
    <source>
        <dbReference type="Proteomes" id="UP000011115"/>
    </source>
</evidence>
<dbReference type="InParanoid" id="M1DZJ3"/>
<dbReference type="InterPro" id="IPR046796">
    <property type="entry name" value="Transposase_32_dom"/>
</dbReference>
<evidence type="ECO:0000259" key="2">
    <source>
        <dbReference type="Pfam" id="PF20167"/>
    </source>
</evidence>
<dbReference type="PANTHER" id="PTHR33180:SF31">
    <property type="entry name" value="POLYPROTEIN PROTEIN"/>
    <property type="match status" value="1"/>
</dbReference>